<dbReference type="SMART" id="SM00343">
    <property type="entry name" value="ZnF_C2HC"/>
    <property type="match status" value="1"/>
</dbReference>
<dbReference type="InterPro" id="IPR036875">
    <property type="entry name" value="Znf_CCHC_sf"/>
</dbReference>
<keyword evidence="1" id="KW-0863">Zinc-finger</keyword>
<proteinExistence type="evidence at transcript level"/>
<keyword evidence="1" id="KW-0479">Metal-binding</keyword>
<dbReference type="Pfam" id="PF00098">
    <property type="entry name" value="zf-CCHC"/>
    <property type="match status" value="1"/>
</dbReference>
<organism evidence="3">
    <name type="scientific">Zea mays</name>
    <name type="common">Maize</name>
    <dbReference type="NCBI Taxonomy" id="4577"/>
    <lineage>
        <taxon>Eukaryota</taxon>
        <taxon>Viridiplantae</taxon>
        <taxon>Streptophyta</taxon>
        <taxon>Embryophyta</taxon>
        <taxon>Tracheophyta</taxon>
        <taxon>Spermatophyta</taxon>
        <taxon>Magnoliopsida</taxon>
        <taxon>Liliopsida</taxon>
        <taxon>Poales</taxon>
        <taxon>Poaceae</taxon>
        <taxon>PACMAD clade</taxon>
        <taxon>Panicoideae</taxon>
        <taxon>Andropogonodae</taxon>
        <taxon>Andropogoneae</taxon>
        <taxon>Tripsacinae</taxon>
        <taxon>Zea</taxon>
    </lineage>
</organism>
<reference evidence="3" key="1">
    <citation type="journal article" date="2009" name="Plant Mol. Biol.">
        <title>Insights into corn genes derived from large-scale cDNA sequencing.</title>
        <authorList>
            <person name="Alexandrov N.N."/>
            <person name="Brover V.V."/>
            <person name="Freidin S."/>
            <person name="Troukhan M.E."/>
            <person name="Tatarinova T.V."/>
            <person name="Zhang H."/>
            <person name="Swaller T.J."/>
            <person name="Lu Y.P."/>
            <person name="Bouck J."/>
            <person name="Flavell R.B."/>
            <person name="Feldmann K.A."/>
        </authorList>
    </citation>
    <scope>NUCLEOTIDE SEQUENCE</scope>
</reference>
<protein>
    <submittedName>
        <fullName evidence="3">Retrotransposon protein</fullName>
    </submittedName>
</protein>
<dbReference type="GO" id="GO:0003676">
    <property type="term" value="F:nucleic acid binding"/>
    <property type="evidence" value="ECO:0007669"/>
    <property type="project" value="InterPro"/>
</dbReference>
<feature type="domain" description="CCHC-type" evidence="2">
    <location>
        <begin position="228"/>
        <end position="244"/>
    </location>
</feature>
<dbReference type="InterPro" id="IPR001878">
    <property type="entry name" value="Znf_CCHC"/>
</dbReference>
<dbReference type="Pfam" id="PF14223">
    <property type="entry name" value="Retrotran_gag_2"/>
    <property type="match status" value="1"/>
</dbReference>
<keyword evidence="1" id="KW-0862">Zinc</keyword>
<dbReference type="SUPFAM" id="SSF57756">
    <property type="entry name" value="Retrovirus zinc finger-like domains"/>
    <property type="match status" value="1"/>
</dbReference>
<dbReference type="AlphaFoldDB" id="B6TVF1"/>
<dbReference type="PANTHER" id="PTHR35317:SF38">
    <property type="entry name" value="RNA-DIRECTED DNA POLYMERASE"/>
    <property type="match status" value="1"/>
</dbReference>
<dbReference type="Gene3D" id="4.10.60.10">
    <property type="entry name" value="Zinc finger, CCHC-type"/>
    <property type="match status" value="1"/>
</dbReference>
<dbReference type="EMBL" id="EU968966">
    <property type="protein sequence ID" value="ACG41084.1"/>
    <property type="molecule type" value="mRNA"/>
</dbReference>
<evidence type="ECO:0000259" key="2">
    <source>
        <dbReference type="PROSITE" id="PS50158"/>
    </source>
</evidence>
<evidence type="ECO:0000256" key="1">
    <source>
        <dbReference type="PROSITE-ProRule" id="PRU00047"/>
    </source>
</evidence>
<dbReference type="PROSITE" id="PS50158">
    <property type="entry name" value="ZF_CCHC"/>
    <property type="match status" value="1"/>
</dbReference>
<dbReference type="GO" id="GO:0008270">
    <property type="term" value="F:zinc ion binding"/>
    <property type="evidence" value="ECO:0007669"/>
    <property type="project" value="UniProtKB-KW"/>
</dbReference>
<sequence>MSLVPHGGGASVMSMAYPVLVPASYTAWAIKVEANLDAQGLWEAVAPAAGTTVDVQKSKTARAVLLQALPEDILLQVSSKLTAKEVWDSLKSRYVGADRVKSARLATLKGEFDRLFMEDGEALDVYAGKIGGMAARYIALGATLDDATMVKKLLDTVPDRLYPAVAGIEQFCDVDKMPFEEALGRLKAFEERCQRRSRTSGSERRDDQLMLTETEWKARQKKKSTIGKCFNCGNRGHFARDCPKKKEEEALLAKADEEASLF</sequence>
<name>B6TVF1_MAIZE</name>
<dbReference type="PANTHER" id="PTHR35317">
    <property type="entry name" value="OS04G0629600 PROTEIN"/>
    <property type="match status" value="1"/>
</dbReference>
<evidence type="ECO:0000313" key="3">
    <source>
        <dbReference type="EMBL" id="ACG41084.1"/>
    </source>
</evidence>
<accession>B6TVF1</accession>